<evidence type="ECO:0000256" key="2">
    <source>
        <dbReference type="ARBA" id="ARBA00022884"/>
    </source>
</evidence>
<proteinExistence type="predicted"/>
<evidence type="ECO:0000259" key="3">
    <source>
        <dbReference type="PROSITE" id="PS50886"/>
    </source>
</evidence>
<comment type="caution">
    <text evidence="4">The sequence shown here is derived from an EMBL/GenBank/DDBJ whole genome shotgun (WGS) entry which is preliminary data.</text>
</comment>
<dbReference type="GO" id="GO:0000049">
    <property type="term" value="F:tRNA binding"/>
    <property type="evidence" value="ECO:0007669"/>
    <property type="project" value="UniProtKB-KW"/>
</dbReference>
<dbReference type="Gene3D" id="3.50.40.10">
    <property type="entry name" value="Phenylalanyl-trna Synthetase, Chain B, domain 3"/>
    <property type="match status" value="1"/>
</dbReference>
<dbReference type="EMBL" id="BARV01038102">
    <property type="protein sequence ID" value="GAI57222.1"/>
    <property type="molecule type" value="Genomic_DNA"/>
</dbReference>
<dbReference type="Gene3D" id="3.30.56.10">
    <property type="match status" value="1"/>
</dbReference>
<reference evidence="4" key="1">
    <citation type="journal article" date="2014" name="Front. Microbiol.">
        <title>High frequency of phylogenetically diverse reductive dehalogenase-homologous genes in deep subseafloor sedimentary metagenomes.</title>
        <authorList>
            <person name="Kawai M."/>
            <person name="Futagami T."/>
            <person name="Toyoda A."/>
            <person name="Takaki Y."/>
            <person name="Nishi S."/>
            <person name="Hori S."/>
            <person name="Arai W."/>
            <person name="Tsubouchi T."/>
            <person name="Morono Y."/>
            <person name="Uchiyama I."/>
            <person name="Ito T."/>
            <person name="Fujiyama A."/>
            <person name="Inagaki F."/>
            <person name="Takami H."/>
        </authorList>
    </citation>
    <scope>NUCLEOTIDE SEQUENCE</scope>
    <source>
        <strain evidence="4">Expedition CK06-06</strain>
    </source>
</reference>
<dbReference type="SUPFAM" id="SSF56037">
    <property type="entry name" value="PheT/TilS domain"/>
    <property type="match status" value="1"/>
</dbReference>
<keyword evidence="1" id="KW-0820">tRNA-binding</keyword>
<name>X1PLS6_9ZZZZ</name>
<evidence type="ECO:0000256" key="1">
    <source>
        <dbReference type="ARBA" id="ARBA00022555"/>
    </source>
</evidence>
<keyword evidence="2" id="KW-0694">RNA-binding</keyword>
<dbReference type="Gene3D" id="2.40.50.140">
    <property type="entry name" value="Nucleic acid-binding proteins"/>
    <property type="match status" value="1"/>
</dbReference>
<dbReference type="InterPro" id="IPR002547">
    <property type="entry name" value="tRNA-bd_dom"/>
</dbReference>
<dbReference type="InterPro" id="IPR005146">
    <property type="entry name" value="B3/B4_tRNA-bd"/>
</dbReference>
<dbReference type="PROSITE" id="PS50886">
    <property type="entry name" value="TRBD"/>
    <property type="match status" value="1"/>
</dbReference>
<evidence type="ECO:0000313" key="4">
    <source>
        <dbReference type="EMBL" id="GAI57222.1"/>
    </source>
</evidence>
<feature type="non-terminal residue" evidence="4">
    <location>
        <position position="203"/>
    </location>
</feature>
<dbReference type="InterPro" id="IPR012340">
    <property type="entry name" value="NA-bd_OB-fold"/>
</dbReference>
<dbReference type="Pfam" id="PF03483">
    <property type="entry name" value="B3_4"/>
    <property type="match status" value="1"/>
</dbReference>
<dbReference type="GO" id="GO:0004826">
    <property type="term" value="F:phenylalanine-tRNA ligase activity"/>
    <property type="evidence" value="ECO:0007669"/>
    <property type="project" value="InterPro"/>
</dbReference>
<sequence length="203" mass="22457">MQIVTAAKNVAQGDLILVGPPGGKLNEQTITEKNFNGVKSQGILISEQELGLAEKSPGVIVLEKGKPGILFKDYFDNLVIDMSTTPNRPDWLSVRGIARELSIGLGINYQSNNPYGVKQPNRTGSFKIEINDLQGCPRYTARIFDNIEAKESPFWIKWRLHCMGINPFNNIVDITNIAMLLTGQPLHPFDLDLIKGGIIIRNA</sequence>
<protein>
    <recommendedName>
        <fullName evidence="3">tRNA-binding domain-containing protein</fullName>
    </recommendedName>
</protein>
<dbReference type="InterPro" id="IPR020825">
    <property type="entry name" value="Phe-tRNA_synthase-like_B3/B4"/>
</dbReference>
<gene>
    <name evidence="4" type="ORF">S06H3_58791</name>
</gene>
<organism evidence="4">
    <name type="scientific">marine sediment metagenome</name>
    <dbReference type="NCBI Taxonomy" id="412755"/>
    <lineage>
        <taxon>unclassified sequences</taxon>
        <taxon>metagenomes</taxon>
        <taxon>ecological metagenomes</taxon>
    </lineage>
</organism>
<dbReference type="AlphaFoldDB" id="X1PLS6"/>
<dbReference type="SUPFAM" id="SSF50249">
    <property type="entry name" value="Nucleic acid-binding proteins"/>
    <property type="match status" value="1"/>
</dbReference>
<feature type="domain" description="TRNA-binding" evidence="3">
    <location>
        <begin position="1"/>
        <end position="72"/>
    </location>
</feature>
<accession>X1PLS6</accession>